<accession>A0A1H7LBI8</accession>
<proteinExistence type="predicted"/>
<organism evidence="1 2">
    <name type="scientific">Paraburkholderia caballeronis</name>
    <dbReference type="NCBI Taxonomy" id="416943"/>
    <lineage>
        <taxon>Bacteria</taxon>
        <taxon>Pseudomonadati</taxon>
        <taxon>Pseudomonadota</taxon>
        <taxon>Betaproteobacteria</taxon>
        <taxon>Burkholderiales</taxon>
        <taxon>Burkholderiaceae</taxon>
        <taxon>Paraburkholderia</taxon>
    </lineage>
</organism>
<evidence type="ECO:0000313" key="1">
    <source>
        <dbReference type="EMBL" id="SEK95697.1"/>
    </source>
</evidence>
<evidence type="ECO:0008006" key="3">
    <source>
        <dbReference type="Google" id="ProtNLM"/>
    </source>
</evidence>
<dbReference type="OrthoDB" id="8845488at2"/>
<keyword evidence="2" id="KW-1185">Reference proteome</keyword>
<evidence type="ECO:0000313" key="2">
    <source>
        <dbReference type="Proteomes" id="UP000199120"/>
    </source>
</evidence>
<reference evidence="2" key="1">
    <citation type="submission" date="2016-10" db="EMBL/GenBank/DDBJ databases">
        <authorList>
            <person name="Varghese N."/>
            <person name="Submissions S."/>
        </authorList>
    </citation>
    <scope>NUCLEOTIDE SEQUENCE [LARGE SCALE GENOMIC DNA]</scope>
    <source>
        <strain evidence="2">LMG 26416</strain>
    </source>
</reference>
<dbReference type="STRING" id="416943.SAMN05445871_3919"/>
<dbReference type="EMBL" id="FOAJ01000004">
    <property type="protein sequence ID" value="SEK95697.1"/>
    <property type="molecule type" value="Genomic_DNA"/>
</dbReference>
<dbReference type="Proteomes" id="UP000199120">
    <property type="component" value="Unassembled WGS sequence"/>
</dbReference>
<dbReference type="SUPFAM" id="SSF159245">
    <property type="entry name" value="AttH-like"/>
    <property type="match status" value="1"/>
</dbReference>
<dbReference type="RefSeq" id="WP_090547922.1">
    <property type="nucleotide sequence ID" value="NZ_FNSR01000002.1"/>
</dbReference>
<dbReference type="AlphaFoldDB" id="A0A1H7LBI8"/>
<sequence length="346" mass="38294">MSDLRAALGVIDRPHPPRRGESDIASYKEWYHFNVLDTVSGTDLIVNLSVAGDVTRAGGGDADLIVLCHRRGEGWHGGIDRFDAAAVGFDARSLRFESGPARIAFENGEYRLQVERTDTPAHIDLRFAPRTDPLLLWNDTPLGGGRLNWLIVPHLDASGAIDIGRERIVLDDACAYHDHNWGHWRWGDDFGWEWGFCADERHAAASTRTTLVFDRTSDRQGDVSLEHTLAVWRGATLAKVFTRHALRCRREGRFEGDVRREPGATCLVAPGAVVTVPRGFAVSSRDGADWLDLDYRIDAALQVSVPREYGFGLVGLNETFGEIVVRGEVGGERIAFAARACFEFLG</sequence>
<protein>
    <recommendedName>
        <fullName evidence="3">Hydroxyneurosporene synthase (CrtC)</fullName>
    </recommendedName>
</protein>
<gene>
    <name evidence="1" type="ORF">SAMN05192542_104256</name>
</gene>
<name>A0A1H7LBI8_9BURK</name>